<feature type="coiled-coil region" evidence="1">
    <location>
        <begin position="64"/>
        <end position="98"/>
    </location>
</feature>
<reference evidence="3 4" key="1">
    <citation type="submission" date="2020-07" db="EMBL/GenBank/DDBJ databases">
        <title>Sequencing the genomes of 1000 actinobacteria strains.</title>
        <authorList>
            <person name="Klenk H.-P."/>
        </authorList>
    </citation>
    <scope>NUCLEOTIDE SEQUENCE [LARGE SCALE GENOMIC DNA]</scope>
    <source>
        <strain evidence="3 4">DSM 18965</strain>
    </source>
</reference>
<keyword evidence="3" id="KW-0378">Hydrolase</keyword>
<evidence type="ECO:0000256" key="1">
    <source>
        <dbReference type="SAM" id="Coils"/>
    </source>
</evidence>
<keyword evidence="3" id="KW-0067">ATP-binding</keyword>
<gene>
    <name evidence="3" type="ORF">BKA08_001537</name>
</gene>
<sequence length="150" mass="16442">MYGDTEVIRRRVDQLREQGVDVRALADRLVAQAEAVGWSGRAAASMRERVRERAAHLREAAGRHDAAAEALQRHLAEAERARDTIAERERRAGSLRAEAGARVAAVLAHAAADREAGIVREPDPADQQLLDAELPPPGHRDWLDVELPGL</sequence>
<keyword evidence="1" id="KW-0175">Coiled coil</keyword>
<feature type="region of interest" description="Disordered" evidence="2">
    <location>
        <begin position="119"/>
        <end position="140"/>
    </location>
</feature>
<name>A0A7Y9F0D7_9ACTN</name>
<dbReference type="RefSeq" id="WP_179615087.1">
    <property type="nucleotide sequence ID" value="NZ_CP059163.1"/>
</dbReference>
<keyword evidence="4" id="KW-1185">Reference proteome</keyword>
<dbReference type="GO" id="GO:0004386">
    <property type="term" value="F:helicase activity"/>
    <property type="evidence" value="ECO:0007669"/>
    <property type="project" value="UniProtKB-KW"/>
</dbReference>
<dbReference type="AlphaFoldDB" id="A0A7Y9F0D7"/>
<proteinExistence type="predicted"/>
<organism evidence="3 4">
    <name type="scientific">Nocardioides marinisabuli</name>
    <dbReference type="NCBI Taxonomy" id="419476"/>
    <lineage>
        <taxon>Bacteria</taxon>
        <taxon>Bacillati</taxon>
        <taxon>Actinomycetota</taxon>
        <taxon>Actinomycetes</taxon>
        <taxon>Propionibacteriales</taxon>
        <taxon>Nocardioidaceae</taxon>
        <taxon>Nocardioides</taxon>
    </lineage>
</organism>
<protein>
    <submittedName>
        <fullName evidence="3">Superfamily I DNA/RNA helicase</fullName>
    </submittedName>
</protein>
<evidence type="ECO:0000313" key="4">
    <source>
        <dbReference type="Proteomes" id="UP000516957"/>
    </source>
</evidence>
<comment type="caution">
    <text evidence="3">The sequence shown here is derived from an EMBL/GenBank/DDBJ whole genome shotgun (WGS) entry which is preliminary data.</text>
</comment>
<dbReference type="Proteomes" id="UP000516957">
    <property type="component" value="Unassembled WGS sequence"/>
</dbReference>
<dbReference type="EMBL" id="JACCBE010000001">
    <property type="protein sequence ID" value="NYD57299.1"/>
    <property type="molecule type" value="Genomic_DNA"/>
</dbReference>
<keyword evidence="3" id="KW-0347">Helicase</keyword>
<evidence type="ECO:0000256" key="2">
    <source>
        <dbReference type="SAM" id="MobiDB-lite"/>
    </source>
</evidence>
<keyword evidence="3" id="KW-0547">Nucleotide-binding</keyword>
<evidence type="ECO:0000313" key="3">
    <source>
        <dbReference type="EMBL" id="NYD57299.1"/>
    </source>
</evidence>
<accession>A0A7Y9F0D7</accession>